<sequence>MKLRVDFAEYGATGAKGIVDVLEGRGNVLLVRGVKGSGNDKDTYDGQISVLRDRPEINIVGEVNGNWSGPA</sequence>
<protein>
    <recommendedName>
        <fullName evidence="1">Periplasmic binding protein domain-containing protein</fullName>
    </recommendedName>
</protein>
<evidence type="ECO:0000313" key="2">
    <source>
        <dbReference type="EMBL" id="AWX93946.1"/>
    </source>
</evidence>
<reference evidence="2 3" key="1">
    <citation type="submission" date="2018-06" db="EMBL/GenBank/DDBJ databases">
        <title>Complete genome sequence of Paracoccus mutanolyticus strain RSP-02 isolated from cellulosic waste.</title>
        <authorList>
            <person name="Amrutha R.N."/>
            <person name="Shrivastav A."/>
            <person name="Buddana S.K."/>
            <person name="Deshpande U."/>
            <person name="Prakasham R.S."/>
        </authorList>
    </citation>
    <scope>NUCLEOTIDE SEQUENCE [LARGE SCALE GENOMIC DNA]</scope>
    <source>
        <strain evidence="2 3">RSP-02</strain>
    </source>
</reference>
<dbReference type="Gene3D" id="3.40.50.2300">
    <property type="match status" value="1"/>
</dbReference>
<dbReference type="EMBL" id="CP030239">
    <property type="protein sequence ID" value="AWX93946.1"/>
    <property type="molecule type" value="Genomic_DNA"/>
</dbReference>
<accession>A0ABN5M7P1</accession>
<dbReference type="InterPro" id="IPR028082">
    <property type="entry name" value="Peripla_BP_I"/>
</dbReference>
<evidence type="ECO:0000259" key="1">
    <source>
        <dbReference type="Pfam" id="PF13407"/>
    </source>
</evidence>
<organism evidence="2 3">
    <name type="scientific">Paracoccus mutanolyticus</name>
    <dbReference type="NCBI Taxonomy" id="1499308"/>
    <lineage>
        <taxon>Bacteria</taxon>
        <taxon>Pseudomonadati</taxon>
        <taxon>Pseudomonadota</taxon>
        <taxon>Alphaproteobacteria</taxon>
        <taxon>Rhodobacterales</taxon>
        <taxon>Paracoccaceae</taxon>
        <taxon>Paracoccus</taxon>
    </lineage>
</organism>
<dbReference type="InterPro" id="IPR025997">
    <property type="entry name" value="SBP_2_dom"/>
</dbReference>
<gene>
    <name evidence="2" type="ORF">DPM13_15825</name>
</gene>
<dbReference type="SUPFAM" id="SSF53822">
    <property type="entry name" value="Periplasmic binding protein-like I"/>
    <property type="match status" value="1"/>
</dbReference>
<keyword evidence="3" id="KW-1185">Reference proteome</keyword>
<dbReference type="Proteomes" id="UP000249922">
    <property type="component" value="Chromosome"/>
</dbReference>
<evidence type="ECO:0000313" key="3">
    <source>
        <dbReference type="Proteomes" id="UP000249922"/>
    </source>
</evidence>
<name>A0ABN5M7P1_9RHOB</name>
<feature type="domain" description="Periplasmic binding protein" evidence="1">
    <location>
        <begin position="5"/>
        <end position="68"/>
    </location>
</feature>
<dbReference type="Pfam" id="PF13407">
    <property type="entry name" value="Peripla_BP_4"/>
    <property type="match status" value="1"/>
</dbReference>
<proteinExistence type="predicted"/>